<gene>
    <name evidence="3" type="ORF">AK812_SmicGene1109</name>
</gene>
<dbReference type="AlphaFoldDB" id="A0A1Q9F540"/>
<evidence type="ECO:0000256" key="1">
    <source>
        <dbReference type="SAM" id="Coils"/>
    </source>
</evidence>
<feature type="compositionally biased region" description="Basic and acidic residues" evidence="2">
    <location>
        <begin position="108"/>
        <end position="119"/>
    </location>
</feature>
<name>A0A1Q9F540_SYMMI</name>
<evidence type="ECO:0000313" key="3">
    <source>
        <dbReference type="EMBL" id="OLQ14781.1"/>
    </source>
</evidence>
<sequence>MRGRRRKLSRRRMLCSRYRAARRRRRRTAKRTPKRLSSAVALAGAALREYTGIRLMIYILHYLKAATVRRLQAVKQEAPPEPSRSSKDPERQARRAAEEEDAEVEPEEAPRMPPDEQDTSRLEGMIQGLDQKVAHTEDEIERIGILAAPLSMEVTEDIKELQANAIRDTERAVRAAKLNFDSALRDVDRAEREVASLPPPDQAQFSTTLAQLKERLQEAQGKLEEQKNVRRDYEQAAQAGKAFGDLASRLSTVEMDCDKAAIMAEPVAKTLDTNPQELSPTDLRETKEAVRIAQAKLAPIARLITAKASGLKGLMLEKMTELQARAQSCQAQLDKAQQTIDEAQSRASALPLLKQASERLAAVEEILEKMRETEAPFLMGIENLPPEEAKPALDKMDKAASLALSAVADAHKYAAEGRLGF</sequence>
<evidence type="ECO:0000313" key="4">
    <source>
        <dbReference type="Proteomes" id="UP000186817"/>
    </source>
</evidence>
<comment type="caution">
    <text evidence="3">The sequence shown here is derived from an EMBL/GenBank/DDBJ whole genome shotgun (WGS) entry which is preliminary data.</text>
</comment>
<reference evidence="3 4" key="1">
    <citation type="submission" date="2016-02" db="EMBL/GenBank/DDBJ databases">
        <title>Genome analysis of coral dinoflagellate symbionts highlights evolutionary adaptations to a symbiotic lifestyle.</title>
        <authorList>
            <person name="Aranda M."/>
            <person name="Li Y."/>
            <person name="Liew Y.J."/>
            <person name="Baumgarten S."/>
            <person name="Simakov O."/>
            <person name="Wilson M."/>
            <person name="Piel J."/>
            <person name="Ashoor H."/>
            <person name="Bougouffa S."/>
            <person name="Bajic V.B."/>
            <person name="Ryu T."/>
            <person name="Ravasi T."/>
            <person name="Bayer T."/>
            <person name="Micklem G."/>
            <person name="Kim H."/>
            <person name="Bhak J."/>
            <person name="Lajeunesse T.C."/>
            <person name="Voolstra C.R."/>
        </authorList>
    </citation>
    <scope>NUCLEOTIDE SEQUENCE [LARGE SCALE GENOMIC DNA]</scope>
    <source>
        <strain evidence="3 4">CCMP2467</strain>
    </source>
</reference>
<feature type="coiled-coil region" evidence="1">
    <location>
        <begin position="319"/>
        <end position="373"/>
    </location>
</feature>
<protein>
    <submittedName>
        <fullName evidence="3">Uncharacterized protein</fullName>
    </submittedName>
</protein>
<accession>A0A1Q9F540</accession>
<keyword evidence="4" id="KW-1185">Reference proteome</keyword>
<dbReference type="OrthoDB" id="10497356at2759"/>
<feature type="compositionally biased region" description="Acidic residues" evidence="2">
    <location>
        <begin position="98"/>
        <end position="107"/>
    </location>
</feature>
<evidence type="ECO:0000256" key="2">
    <source>
        <dbReference type="SAM" id="MobiDB-lite"/>
    </source>
</evidence>
<proteinExistence type="predicted"/>
<organism evidence="3 4">
    <name type="scientific">Symbiodinium microadriaticum</name>
    <name type="common">Dinoflagellate</name>
    <name type="synonym">Zooxanthella microadriatica</name>
    <dbReference type="NCBI Taxonomy" id="2951"/>
    <lineage>
        <taxon>Eukaryota</taxon>
        <taxon>Sar</taxon>
        <taxon>Alveolata</taxon>
        <taxon>Dinophyceae</taxon>
        <taxon>Suessiales</taxon>
        <taxon>Symbiodiniaceae</taxon>
        <taxon>Symbiodinium</taxon>
    </lineage>
</organism>
<feature type="compositionally biased region" description="Basic and acidic residues" evidence="2">
    <location>
        <begin position="84"/>
        <end position="97"/>
    </location>
</feature>
<dbReference type="Proteomes" id="UP000186817">
    <property type="component" value="Unassembled WGS sequence"/>
</dbReference>
<feature type="coiled-coil region" evidence="1">
    <location>
        <begin position="173"/>
        <end position="236"/>
    </location>
</feature>
<dbReference type="EMBL" id="LSRX01000011">
    <property type="protein sequence ID" value="OLQ14781.1"/>
    <property type="molecule type" value="Genomic_DNA"/>
</dbReference>
<keyword evidence="1" id="KW-0175">Coiled coil</keyword>
<feature type="region of interest" description="Disordered" evidence="2">
    <location>
        <begin position="74"/>
        <end position="119"/>
    </location>
</feature>